<dbReference type="AlphaFoldDB" id="A0A2X1XRL0"/>
<sequence length="390" mass="44603">MHDQRLRQQSFNKPPGLEQRLGLNVICSKNVPHQREGGDIKNGRRRANPQHKTADILRIPLARLAQKLFVHFVPRQRKLGEIVHQVLNQQMNRQHRQERNKRAGHQYREDVAEVRTGGHIQVLNDIAERLTSFDHPFFQHHQILFQQNDIRCLFGDIRRAVDRNADVRIAQGWRIVDAVAEKADGVAIFLQRFQDARLLQRRQLREYRARFHFSLQFAISHRFNLGAGQNTVGIDAHFQANTRRNHRVIAGQHFHRHAVIAQRVMAFPALSFGGSRKVSIPSTVSPCSSAVHSGVVRRSHPACGLRPAARGSPGRYSPSFWLTADIQRVIAFTKMRGDHQFDADHQTSYSTADKINQVSLVARFQLSCARRSSMNAIQNFGAMEPIKPAR</sequence>
<protein>
    <submittedName>
        <fullName evidence="1">Uncharacterized protein</fullName>
    </submittedName>
</protein>
<gene>
    <name evidence="1" type="ORF">NCTC11647_04671</name>
</gene>
<evidence type="ECO:0000313" key="2">
    <source>
        <dbReference type="Proteomes" id="UP000251647"/>
    </source>
</evidence>
<dbReference type="Proteomes" id="UP000251647">
    <property type="component" value="Unassembled WGS sequence"/>
</dbReference>
<reference evidence="1 2" key="1">
    <citation type="submission" date="2018-06" db="EMBL/GenBank/DDBJ databases">
        <authorList>
            <consortium name="Pathogen Informatics"/>
            <person name="Doyle S."/>
        </authorList>
    </citation>
    <scope>NUCLEOTIDE SEQUENCE [LARGE SCALE GENOMIC DNA]</scope>
    <source>
        <strain evidence="1 2">NCTC11647</strain>
    </source>
</reference>
<organism evidence="1 2">
    <name type="scientific">Photobacterium damselae</name>
    <dbReference type="NCBI Taxonomy" id="38293"/>
    <lineage>
        <taxon>Bacteria</taxon>
        <taxon>Pseudomonadati</taxon>
        <taxon>Pseudomonadota</taxon>
        <taxon>Gammaproteobacteria</taxon>
        <taxon>Vibrionales</taxon>
        <taxon>Vibrionaceae</taxon>
        <taxon>Photobacterium</taxon>
    </lineage>
</organism>
<proteinExistence type="predicted"/>
<dbReference type="EMBL" id="UATL01000010">
    <property type="protein sequence ID" value="SPY46298.1"/>
    <property type="molecule type" value="Genomic_DNA"/>
</dbReference>
<accession>A0A2X1XRL0</accession>
<name>A0A2X1XRL0_PHODM</name>
<evidence type="ECO:0000313" key="1">
    <source>
        <dbReference type="EMBL" id="SPY46298.1"/>
    </source>
</evidence>